<evidence type="ECO:0008006" key="4">
    <source>
        <dbReference type="Google" id="ProtNLM"/>
    </source>
</evidence>
<dbReference type="Gene3D" id="3.40.50.300">
    <property type="entry name" value="P-loop containing nucleotide triphosphate hydrolases"/>
    <property type="match status" value="1"/>
</dbReference>
<feature type="compositionally biased region" description="Gly residues" evidence="1">
    <location>
        <begin position="572"/>
        <end position="581"/>
    </location>
</feature>
<organism evidence="2 3">
    <name type="scientific">Lentzea indica</name>
    <dbReference type="NCBI Taxonomy" id="2604800"/>
    <lineage>
        <taxon>Bacteria</taxon>
        <taxon>Bacillati</taxon>
        <taxon>Actinomycetota</taxon>
        <taxon>Actinomycetes</taxon>
        <taxon>Pseudonocardiales</taxon>
        <taxon>Pseudonocardiaceae</taxon>
        <taxon>Lentzea</taxon>
    </lineage>
</organism>
<evidence type="ECO:0000313" key="3">
    <source>
        <dbReference type="Proteomes" id="UP001515943"/>
    </source>
</evidence>
<reference evidence="2 3" key="1">
    <citation type="submission" date="2019-08" db="EMBL/GenBank/DDBJ databases">
        <title>Lentzea from Indian Himalayas.</title>
        <authorList>
            <person name="Mandal S."/>
            <person name="Mallick Gupta A."/>
            <person name="Maiti P.K."/>
            <person name="Sarkar J."/>
            <person name="Mandal S."/>
        </authorList>
    </citation>
    <scope>NUCLEOTIDE SEQUENCE [LARGE SCALE GENOMIC DNA]</scope>
    <source>
        <strain evidence="2 3">PSKA42</strain>
    </source>
</reference>
<dbReference type="InterPro" id="IPR027417">
    <property type="entry name" value="P-loop_NTPase"/>
</dbReference>
<dbReference type="PANTHER" id="PTHR46844">
    <property type="entry name" value="SLR5058 PROTEIN"/>
    <property type="match status" value="1"/>
</dbReference>
<dbReference type="RefSeq" id="WP_167977970.1">
    <property type="nucleotide sequence ID" value="NZ_VSRL01000167.1"/>
</dbReference>
<accession>A0ABX1FQY1</accession>
<evidence type="ECO:0000313" key="2">
    <source>
        <dbReference type="EMBL" id="NKE61320.1"/>
    </source>
</evidence>
<dbReference type="Proteomes" id="UP001515943">
    <property type="component" value="Unassembled WGS sequence"/>
</dbReference>
<evidence type="ECO:0000256" key="1">
    <source>
        <dbReference type="SAM" id="MobiDB-lite"/>
    </source>
</evidence>
<dbReference type="PANTHER" id="PTHR46844:SF1">
    <property type="entry name" value="SLR5058 PROTEIN"/>
    <property type="match status" value="1"/>
</dbReference>
<proteinExistence type="predicted"/>
<dbReference type="EMBL" id="VSRL01000167">
    <property type="protein sequence ID" value="NKE61320.1"/>
    <property type="molecule type" value="Genomic_DNA"/>
</dbReference>
<protein>
    <recommendedName>
        <fullName evidence="4">NACHT domain-containing protein</fullName>
    </recommendedName>
</protein>
<dbReference type="SUPFAM" id="SSF52540">
    <property type="entry name" value="P-loop containing nucleoside triphosphate hydrolases"/>
    <property type="match status" value="1"/>
</dbReference>
<feature type="compositionally biased region" description="Low complexity" evidence="1">
    <location>
        <begin position="537"/>
        <end position="550"/>
    </location>
</feature>
<keyword evidence="3" id="KW-1185">Reference proteome</keyword>
<gene>
    <name evidence="2" type="ORF">FXN61_32965</name>
</gene>
<feature type="region of interest" description="Disordered" evidence="1">
    <location>
        <begin position="537"/>
        <end position="581"/>
    </location>
</feature>
<name>A0ABX1FQY1_9PSEU</name>
<comment type="caution">
    <text evidence="2">The sequence shown here is derived from an EMBL/GenBank/DDBJ whole genome shotgun (WGS) entry which is preliminary data.</text>
</comment>
<sequence length="581" mass="63128">MVHNEIRGIVHGLAVQAGTITITRCPPITTSPDRLTRALNDVTVRFTSPAGTGLGVRVSTNLVLTLAALVPNADPLPDNPELVLVERVPDDELFACVGAKQAAEPFSTVLERVPGSPVLNQLTGAVCAIVVGPDRTTPIPGLALTPDQRWLDLLDSDQIAAGGWRHLRPVLRRYLRAVRLLGEQHEYERAGDVAPDLRTIYLERLAENSADDEESGLPDRIDADQLLTDHPNSQIIAEPGAGKSSLVRHYAAQSAAMWLEHGTGTVVPVPITANAFSRGRLLPEVLADGVQPDLDLARPHLVGLFGDEPLPGVRWLILVDGLDEVVDPAQRTAVLRRIRQFRKVPKYRIALTSRHLGPADIARLDEDRCPTYVLTPFDDEDLDRFVSTWLGGQRRPASEAADLVARLRHSKLDELVYVPLIATMVCALHCSSPDAELPRDQTELYRRFVEWQLSKLSQHDIGARLRQWQARSGVTAEQAVAGLRDRLEPLLCAVAHDLVTISPRPDVLESAAARHPDTAREAVAEALRLSGLVCHAGKGSSSGTARSRSTWPRATSWPPIRSPHGCWSPGSAPGGNGPISG</sequence>